<accession>A0A644WW05</accession>
<evidence type="ECO:0000256" key="4">
    <source>
        <dbReference type="ARBA" id="ARBA00022825"/>
    </source>
</evidence>
<dbReference type="PRINTS" id="PR00723">
    <property type="entry name" value="SUBTILISIN"/>
</dbReference>
<dbReference type="InterPro" id="IPR023828">
    <property type="entry name" value="Peptidase_S8_Ser-AS"/>
</dbReference>
<dbReference type="InterPro" id="IPR051048">
    <property type="entry name" value="Peptidase_S8/S53_subtilisin"/>
</dbReference>
<dbReference type="PANTHER" id="PTHR43399">
    <property type="entry name" value="SUBTILISIN-RELATED"/>
    <property type="match status" value="1"/>
</dbReference>
<reference evidence="6" key="1">
    <citation type="submission" date="2019-08" db="EMBL/GenBank/DDBJ databases">
        <authorList>
            <person name="Kucharzyk K."/>
            <person name="Murdoch R.W."/>
            <person name="Higgins S."/>
            <person name="Loffler F."/>
        </authorList>
    </citation>
    <scope>NUCLEOTIDE SEQUENCE</scope>
</reference>
<dbReference type="Pfam" id="PF00082">
    <property type="entry name" value="Peptidase_S8"/>
    <property type="match status" value="1"/>
</dbReference>
<comment type="similarity">
    <text evidence="1">Belongs to the peptidase S8 family.</text>
</comment>
<dbReference type="PROSITE" id="PS00137">
    <property type="entry name" value="SUBTILASE_HIS"/>
    <property type="match status" value="1"/>
</dbReference>
<evidence type="ECO:0000256" key="3">
    <source>
        <dbReference type="ARBA" id="ARBA00022801"/>
    </source>
</evidence>
<dbReference type="AlphaFoldDB" id="A0A644WW05"/>
<dbReference type="Gene3D" id="3.40.50.200">
    <property type="entry name" value="Peptidase S8/S53 domain"/>
    <property type="match status" value="2"/>
</dbReference>
<protein>
    <recommendedName>
        <fullName evidence="5">Peptidase S8/S53 domain-containing protein</fullName>
    </recommendedName>
</protein>
<dbReference type="InterPro" id="IPR022398">
    <property type="entry name" value="Peptidase_S8_His-AS"/>
</dbReference>
<name>A0A644WW05_9ZZZZ</name>
<dbReference type="PROSITE" id="PS00138">
    <property type="entry name" value="SUBTILASE_SER"/>
    <property type="match status" value="1"/>
</dbReference>
<organism evidence="6">
    <name type="scientific">bioreactor metagenome</name>
    <dbReference type="NCBI Taxonomy" id="1076179"/>
    <lineage>
        <taxon>unclassified sequences</taxon>
        <taxon>metagenomes</taxon>
        <taxon>ecological metagenomes</taxon>
    </lineage>
</organism>
<comment type="caution">
    <text evidence="6">The sequence shown here is derived from an EMBL/GenBank/DDBJ whole genome shotgun (WGS) entry which is preliminary data.</text>
</comment>
<feature type="domain" description="Peptidase S8/S53" evidence="5">
    <location>
        <begin position="58"/>
        <end position="482"/>
    </location>
</feature>
<evidence type="ECO:0000313" key="6">
    <source>
        <dbReference type="EMBL" id="MPM07969.1"/>
    </source>
</evidence>
<evidence type="ECO:0000256" key="2">
    <source>
        <dbReference type="ARBA" id="ARBA00022670"/>
    </source>
</evidence>
<evidence type="ECO:0000259" key="5">
    <source>
        <dbReference type="Pfam" id="PF00082"/>
    </source>
</evidence>
<evidence type="ECO:0000256" key="1">
    <source>
        <dbReference type="ARBA" id="ARBA00011073"/>
    </source>
</evidence>
<proteinExistence type="inferred from homology"/>
<dbReference type="SUPFAM" id="SSF52743">
    <property type="entry name" value="Subtilisin-like"/>
    <property type="match status" value="1"/>
</dbReference>
<keyword evidence="3" id="KW-0378">Hydrolase</keyword>
<keyword evidence="4" id="KW-0720">Serine protease</keyword>
<keyword evidence="2" id="KW-0645">Protease</keyword>
<dbReference type="InterPro" id="IPR015500">
    <property type="entry name" value="Peptidase_S8_subtilisin-rel"/>
</dbReference>
<dbReference type="InterPro" id="IPR036852">
    <property type="entry name" value="Peptidase_S8/S53_dom_sf"/>
</dbReference>
<dbReference type="GO" id="GO:0006508">
    <property type="term" value="P:proteolysis"/>
    <property type="evidence" value="ECO:0007669"/>
    <property type="project" value="UniProtKB-KW"/>
</dbReference>
<dbReference type="PROSITE" id="PS51892">
    <property type="entry name" value="SUBTILASE"/>
    <property type="match status" value="1"/>
</dbReference>
<sequence length="526" mass="57598">MKALFISALLLFAISALNAQTGSSEDCWYNKDMQKNKVPGVSSDRAYEELLKGKTAKPVIVAIIDGGTDINHEDLKEVIWTNEDEIPGNGIDDDHNGYIDDVHGWNFIGNPDGRNVNQDNLEVTRVYRMLKPKYENADSAKMAGNKEFQLYLKCKKEVETEFASSQKGLTNVTNLYKNLKFSDSVLTVYFGTNKYSANQLKTIKEENMQPIVEFMSYWMKKDVDTTIAKSLIDHYESQVLYRYNVDFDSRDIVGDDWTQNANPYYGNSDVKGPRAGHGTMVAGNVAAIRGNGIGPDGVTSNAQLMILMVVPDGDERDKDVANAILYAVNNGASIINMSFGKPYSPQKHMVDSALRVANEHDVLIIHAAGNDAENNDEIVHFPSNLDENGNPINDKFIVVGASTNSAGKNLPASFSNYGKKTVDIFSPGQDIYSCAPGDKYESASGTSMASPVATGVATIIRAYFPELSAKEVKDILLESSVKYDNKVLVPGGGKKKVPFSELSATGGVINAYNAVKLAQERVNAKK</sequence>
<dbReference type="PANTHER" id="PTHR43399:SF4">
    <property type="entry name" value="CELL WALL-ASSOCIATED PROTEASE"/>
    <property type="match status" value="1"/>
</dbReference>
<dbReference type="GO" id="GO:0004252">
    <property type="term" value="F:serine-type endopeptidase activity"/>
    <property type="evidence" value="ECO:0007669"/>
    <property type="project" value="InterPro"/>
</dbReference>
<gene>
    <name evidence="6" type="ORF">SDC9_54280</name>
</gene>
<dbReference type="InterPro" id="IPR000209">
    <property type="entry name" value="Peptidase_S8/S53_dom"/>
</dbReference>
<dbReference type="EMBL" id="VSSQ01001395">
    <property type="protein sequence ID" value="MPM07969.1"/>
    <property type="molecule type" value="Genomic_DNA"/>
</dbReference>